<name>A0A081N6I6_9GAMM</name>
<gene>
    <name evidence="2" type="ORF">GZ78_25835</name>
</gene>
<dbReference type="AlphaFoldDB" id="A0A081N6I6"/>
<organism evidence="2 3">
    <name type="scientific">Endozoicomonas numazuensis</name>
    <dbReference type="NCBI Taxonomy" id="1137799"/>
    <lineage>
        <taxon>Bacteria</taxon>
        <taxon>Pseudomonadati</taxon>
        <taxon>Pseudomonadota</taxon>
        <taxon>Gammaproteobacteria</taxon>
        <taxon>Oceanospirillales</taxon>
        <taxon>Endozoicomonadaceae</taxon>
        <taxon>Endozoicomonas</taxon>
    </lineage>
</organism>
<keyword evidence="3" id="KW-1185">Reference proteome</keyword>
<protein>
    <submittedName>
        <fullName evidence="2">Uncharacterized protein</fullName>
    </submittedName>
</protein>
<sequence>MPVMERENYGVLTRHDLVSVALLNQLHSLIHRGCLENIGSANNPDRSIEFPKPPLKRSRNRMLKRLFATRKSPWIPGRYERESYEIDFSGSLLKIELPPHHNYEGFPAEPVKTHINLYDSRSFTSIEQLGDMRFKELHEQAGLWTQGVTKRRWELFGPLWRERPVGSVGFSMVVCRSDALPESMSCFNPNHFEQVLIRNLYFRYPMRPTKGYFSAPINWRAKEVNGSTWIYHEVHMDFAQYKKKGIELLASQPASFDSHLFIPLDQRFFLRVNFWYHGYTPVESSLQHMNELRDSVIDSIQLSLSPSAQAALNDARKRWPDDRASQYRPPEPWNYPEWRQGEYEVEPDTVITKPGSQPPELHPE</sequence>
<dbReference type="Proteomes" id="UP000028073">
    <property type="component" value="Unassembled WGS sequence"/>
</dbReference>
<dbReference type="STRING" id="1137799.GZ78_25835"/>
<proteinExistence type="predicted"/>
<evidence type="ECO:0000313" key="2">
    <source>
        <dbReference type="EMBL" id="KEQ14059.1"/>
    </source>
</evidence>
<feature type="region of interest" description="Disordered" evidence="1">
    <location>
        <begin position="313"/>
        <end position="364"/>
    </location>
</feature>
<feature type="compositionally biased region" description="Basic and acidic residues" evidence="1">
    <location>
        <begin position="314"/>
        <end position="325"/>
    </location>
</feature>
<evidence type="ECO:0000256" key="1">
    <source>
        <dbReference type="SAM" id="MobiDB-lite"/>
    </source>
</evidence>
<accession>A0A081N6I6</accession>
<dbReference type="EMBL" id="JOKH01000008">
    <property type="protein sequence ID" value="KEQ14059.1"/>
    <property type="molecule type" value="Genomic_DNA"/>
</dbReference>
<comment type="caution">
    <text evidence="2">The sequence shown here is derived from an EMBL/GenBank/DDBJ whole genome shotgun (WGS) entry which is preliminary data.</text>
</comment>
<dbReference type="eggNOG" id="ENOG50314W8">
    <property type="taxonomic scope" value="Bacteria"/>
</dbReference>
<evidence type="ECO:0000313" key="3">
    <source>
        <dbReference type="Proteomes" id="UP000028073"/>
    </source>
</evidence>
<reference evidence="2 3" key="1">
    <citation type="submission" date="2014-06" db="EMBL/GenBank/DDBJ databases">
        <title>Whole Genome Sequences of Three Symbiotic Endozoicomonas Bacteria.</title>
        <authorList>
            <person name="Neave M.J."/>
            <person name="Apprill A."/>
            <person name="Voolstra C.R."/>
        </authorList>
    </citation>
    <scope>NUCLEOTIDE SEQUENCE [LARGE SCALE GENOMIC DNA]</scope>
    <source>
        <strain evidence="2 3">DSM 25634</strain>
    </source>
</reference>